<dbReference type="Proteomes" id="UP000004690">
    <property type="component" value="Unassembled WGS sequence"/>
</dbReference>
<dbReference type="EMBL" id="JH651379">
    <property type="protein sequence ID" value="EIJ37641.1"/>
    <property type="molecule type" value="Genomic_DNA"/>
</dbReference>
<dbReference type="Pfam" id="PF13478">
    <property type="entry name" value="XdhC_C"/>
    <property type="match status" value="1"/>
</dbReference>
<dbReference type="HOGENOM" id="CLU_041115_1_1_10"/>
<sequence length="345" mass="39165">MTHEFKQIIESYLKAKSKNLKSVLATVVAMEGSSYRRPGVRMLIREDGKMTGAVSGGCVEKEILRQSQSVFTTRIPKIMTYDGRYRLGCEGILYILIEPLSLQKHFLQAFEKVLDNRQAFYITSYFKMTDEENVNFGSCVVFDDKNQFYLNEDNKDNKVKEGLEVFNQKLKPSLKLVLIGAEHDAVQLGVLASLNGWEVTIVAPESDPKTLLNFPGAKHIENVSPQTFNQNIIDKETAVVLMTHSYSKDLQYLLRLTDLNLKYLGILGPARRREKLFQEILEHNPAIDSLFFEKIHAPAGINIGAETPQEIAVSIIAEILAVVRKEEVYLLKDKKGRIHSEEKEI</sequence>
<dbReference type="STRING" id="926559.JoomaDRAFT_0602"/>
<dbReference type="RefSeq" id="WP_008610650.1">
    <property type="nucleotide sequence ID" value="NZ_JH651379.1"/>
</dbReference>
<dbReference type="Pfam" id="PF02625">
    <property type="entry name" value="XdhC_CoxI"/>
    <property type="match status" value="1"/>
</dbReference>
<evidence type="ECO:0000313" key="3">
    <source>
        <dbReference type="EMBL" id="EIJ37641.1"/>
    </source>
</evidence>
<proteinExistence type="predicted"/>
<organism evidence="3 4">
    <name type="scientific">Galbibacter orientalis DSM 19592</name>
    <dbReference type="NCBI Taxonomy" id="926559"/>
    <lineage>
        <taxon>Bacteria</taxon>
        <taxon>Pseudomonadati</taxon>
        <taxon>Bacteroidota</taxon>
        <taxon>Flavobacteriia</taxon>
        <taxon>Flavobacteriales</taxon>
        <taxon>Flavobacteriaceae</taxon>
        <taxon>Galbibacter</taxon>
    </lineage>
</organism>
<reference evidence="3 4" key="1">
    <citation type="submission" date="2012-02" db="EMBL/GenBank/DDBJ databases">
        <title>Improved High-Quality Draft genome of Joostella marina DSM 19592.</title>
        <authorList>
            <consortium name="US DOE Joint Genome Institute (JGI-PGF)"/>
            <person name="Lucas S."/>
            <person name="Copeland A."/>
            <person name="Lapidus A."/>
            <person name="Bruce D."/>
            <person name="Goodwin L."/>
            <person name="Pitluck S."/>
            <person name="Peters L."/>
            <person name="Chertkov O."/>
            <person name="Ovchinnikova G."/>
            <person name="Kyrpides N."/>
            <person name="Mavromatis K."/>
            <person name="Detter J.C."/>
            <person name="Han C."/>
            <person name="Land M."/>
            <person name="Hauser L."/>
            <person name="Markowitz V."/>
            <person name="Cheng J.-F."/>
            <person name="Hugenholtz P."/>
            <person name="Woyke T."/>
            <person name="Wu D."/>
            <person name="Tindall B."/>
            <person name="Brambilla E."/>
            <person name="Klenk H.-P."/>
            <person name="Eisen J.A."/>
        </authorList>
    </citation>
    <scope>NUCLEOTIDE SEQUENCE [LARGE SCALE GENOMIC DNA]</scope>
    <source>
        <strain evidence="3 4">DSM 19592</strain>
    </source>
</reference>
<accession>I3C1Z8</accession>
<evidence type="ECO:0000259" key="1">
    <source>
        <dbReference type="Pfam" id="PF02625"/>
    </source>
</evidence>
<keyword evidence="4" id="KW-1185">Reference proteome</keyword>
<protein>
    <submittedName>
        <fullName evidence="3">Xanthine and CO dehydrogenases maturation factor, XdhC/CoxF family</fullName>
    </submittedName>
</protein>
<name>I3C1Z8_9FLAO</name>
<gene>
    <name evidence="3" type="ORF">JoomaDRAFT_0602</name>
</gene>
<dbReference type="AlphaFoldDB" id="I3C1Z8"/>
<dbReference type="PANTHER" id="PTHR30388:SF4">
    <property type="entry name" value="MOLYBDENUM COFACTOR INSERTION CHAPERONE PAOD"/>
    <property type="match status" value="1"/>
</dbReference>
<dbReference type="InterPro" id="IPR003777">
    <property type="entry name" value="XdhC_CoxI"/>
</dbReference>
<feature type="domain" description="XdhC Rossmann" evidence="2">
    <location>
        <begin position="176"/>
        <end position="319"/>
    </location>
</feature>
<evidence type="ECO:0000259" key="2">
    <source>
        <dbReference type="Pfam" id="PF13478"/>
    </source>
</evidence>
<dbReference type="InterPro" id="IPR052698">
    <property type="entry name" value="MoCofactor_Util/Proc"/>
</dbReference>
<dbReference type="PANTHER" id="PTHR30388">
    <property type="entry name" value="ALDEHYDE OXIDOREDUCTASE MOLYBDENUM COFACTOR ASSEMBLY PROTEIN"/>
    <property type="match status" value="1"/>
</dbReference>
<evidence type="ECO:0000313" key="4">
    <source>
        <dbReference type="Proteomes" id="UP000004690"/>
    </source>
</evidence>
<dbReference type="OrthoDB" id="9773039at2"/>
<dbReference type="eggNOG" id="COG1975">
    <property type="taxonomic scope" value="Bacteria"/>
</dbReference>
<feature type="domain" description="XdhC- CoxI" evidence="1">
    <location>
        <begin position="21"/>
        <end position="82"/>
    </location>
</feature>
<dbReference type="Gene3D" id="3.40.50.720">
    <property type="entry name" value="NAD(P)-binding Rossmann-like Domain"/>
    <property type="match status" value="1"/>
</dbReference>
<dbReference type="InterPro" id="IPR027051">
    <property type="entry name" value="XdhC_Rossmann_dom"/>
</dbReference>